<keyword evidence="1" id="KW-1133">Transmembrane helix</keyword>
<dbReference type="Pfam" id="PF11961">
    <property type="entry name" value="DUF3475"/>
    <property type="match status" value="1"/>
</dbReference>
<dbReference type="InterPro" id="IPR021864">
    <property type="entry name" value="DUF3475"/>
</dbReference>
<keyword evidence="5" id="KW-1185">Reference proteome</keyword>
<dbReference type="PANTHER" id="PTHR31371">
    <property type="entry name" value="BNAC09G50660D PROTEIN"/>
    <property type="match status" value="1"/>
</dbReference>
<evidence type="ECO:0000259" key="2">
    <source>
        <dbReference type="Pfam" id="PF05003"/>
    </source>
</evidence>
<dbReference type="AlphaFoldDB" id="A0A2P6SKR2"/>
<comment type="caution">
    <text evidence="4">The sequence shown here is derived from an EMBL/GenBank/DDBJ whole genome shotgun (WGS) entry which is preliminary data.</text>
</comment>
<dbReference type="OMA" id="ASINRCQ"/>
<proteinExistence type="predicted"/>
<dbReference type="GO" id="GO:0045927">
    <property type="term" value="P:positive regulation of growth"/>
    <property type="evidence" value="ECO:0007669"/>
    <property type="project" value="InterPro"/>
</dbReference>
<dbReference type="STRING" id="74649.A0A2P6SKR2"/>
<dbReference type="Proteomes" id="UP000238479">
    <property type="component" value="Chromosome 1"/>
</dbReference>
<reference evidence="4 5" key="1">
    <citation type="journal article" date="2018" name="Nat. Genet.">
        <title>The Rosa genome provides new insights in the design of modern roses.</title>
        <authorList>
            <person name="Bendahmane M."/>
        </authorList>
    </citation>
    <scope>NUCLEOTIDE SEQUENCE [LARGE SCALE GENOMIC DNA]</scope>
    <source>
        <strain evidence="5">cv. Old Blush</strain>
    </source>
</reference>
<keyword evidence="1" id="KW-0472">Membrane</keyword>
<sequence>MVAKLRFPRLMRTRRRKQKAVVGIFAFEVASVMSKLVHLWAFLSSKQVDRLRKKISDSVGIKKLVSHDDDFIRGLIPGELFENMVPLTKYVARLGKNYCSDPSLKDFEHAVSDWINNGVDPFGWELPWEKMEKKANKMERFILINANLYDGMKLLSDLEHTLNDITATLDGPILLEFQNKVELKRLEVENLKEESLWNRTYDYVGILLARSVFTIFSWIKSVFGVPQLMADAETKDSDHISPSPSIFSKYKLLDAPSDTLGAAALALHYANIVIKIESYVRFPLFLYCGRHNLYSMLPANMKAELSERLPSIKSSTSSVRDLAAERKVAMAEILEWLAPLAHNTTKWQSKRNFQQKASVSRSHVLLVQTLYFANQQKTEATIMELLVGLQYIYQAGLEAFRENDCRRRERKAASLEDQD</sequence>
<evidence type="ECO:0008006" key="6">
    <source>
        <dbReference type="Google" id="ProtNLM"/>
    </source>
</evidence>
<evidence type="ECO:0000256" key="1">
    <source>
        <dbReference type="SAM" id="Phobius"/>
    </source>
</evidence>
<gene>
    <name evidence="4" type="ORF">RchiOBHm_Chr1g0368421</name>
</gene>
<dbReference type="InterPro" id="IPR007700">
    <property type="entry name" value="DUF668"/>
</dbReference>
<evidence type="ECO:0000313" key="5">
    <source>
        <dbReference type="Proteomes" id="UP000238479"/>
    </source>
</evidence>
<dbReference type="OrthoDB" id="2018987at2759"/>
<accession>A0A2P6SKR2</accession>
<evidence type="ECO:0000313" key="4">
    <source>
        <dbReference type="EMBL" id="PRQ59277.1"/>
    </source>
</evidence>
<dbReference type="PANTHER" id="PTHR31371:SF20">
    <property type="entry name" value="OS12G0146500 PROTEIN"/>
    <property type="match status" value="1"/>
</dbReference>
<keyword evidence="1" id="KW-0812">Transmembrane</keyword>
<organism evidence="4 5">
    <name type="scientific">Rosa chinensis</name>
    <name type="common">China rose</name>
    <dbReference type="NCBI Taxonomy" id="74649"/>
    <lineage>
        <taxon>Eukaryota</taxon>
        <taxon>Viridiplantae</taxon>
        <taxon>Streptophyta</taxon>
        <taxon>Embryophyta</taxon>
        <taxon>Tracheophyta</taxon>
        <taxon>Spermatophyta</taxon>
        <taxon>Magnoliopsida</taxon>
        <taxon>eudicotyledons</taxon>
        <taxon>Gunneridae</taxon>
        <taxon>Pentapetalae</taxon>
        <taxon>rosids</taxon>
        <taxon>fabids</taxon>
        <taxon>Rosales</taxon>
        <taxon>Rosaceae</taxon>
        <taxon>Rosoideae</taxon>
        <taxon>Rosoideae incertae sedis</taxon>
        <taxon>Rosa</taxon>
    </lineage>
</organism>
<dbReference type="EMBL" id="PDCK01000039">
    <property type="protein sequence ID" value="PRQ59277.1"/>
    <property type="molecule type" value="Genomic_DNA"/>
</dbReference>
<dbReference type="Pfam" id="PF05003">
    <property type="entry name" value="DUF668"/>
    <property type="match status" value="1"/>
</dbReference>
<feature type="domain" description="DUF3475" evidence="3">
    <location>
        <begin position="24"/>
        <end position="77"/>
    </location>
</feature>
<name>A0A2P6SKR2_ROSCH</name>
<feature type="domain" description="DUF668" evidence="2">
    <location>
        <begin position="259"/>
        <end position="346"/>
    </location>
</feature>
<feature type="transmembrane region" description="Helical" evidence="1">
    <location>
        <begin position="21"/>
        <end position="43"/>
    </location>
</feature>
<evidence type="ECO:0000259" key="3">
    <source>
        <dbReference type="Pfam" id="PF11961"/>
    </source>
</evidence>
<protein>
    <recommendedName>
        <fullName evidence="6">DUF668 domain-containing protein</fullName>
    </recommendedName>
</protein>
<dbReference type="Gramene" id="PRQ59277">
    <property type="protein sequence ID" value="PRQ59277"/>
    <property type="gene ID" value="RchiOBHm_Chr1g0368421"/>
</dbReference>